<evidence type="ECO:0000256" key="1">
    <source>
        <dbReference type="SAM" id="MobiDB-lite"/>
    </source>
</evidence>
<keyword evidence="2" id="KW-0812">Transmembrane</keyword>
<sequence>MAKFCTWCGAPLEPGARFCGECGGRILETVMVDGSKKGVDELSGFDIVDGRKLPADATLRLDRDSVVVPTDTAPKRFSLDSVKKRRRPLLIVAGIAAVALVAGVLFASAYLNGWILQETPPASQAEDPPAPASPSSDDRGAGAATSEKSDAAATPIKDKEDAKPTEGEVFDTIDAAYDKLSVYEERIGGDGGLVEDFNASFLASSMDVRTRAKETADKVLADLQKDLDALNAVEIPSGSAYAEQREAVAKLYGYQIGRVSGLTEAWALDVTFERPSEHKDEILAVYTEKSSDGSRKYLSMYDELYEAAKPTERS</sequence>
<evidence type="ECO:0000259" key="3">
    <source>
        <dbReference type="Pfam" id="PF13240"/>
    </source>
</evidence>
<comment type="caution">
    <text evidence="4">The sequence shown here is derived from an EMBL/GenBank/DDBJ whole genome shotgun (WGS) entry which is preliminary data.</text>
</comment>
<feature type="domain" description="Zinc-ribbon" evidence="3">
    <location>
        <begin position="4"/>
        <end position="23"/>
    </location>
</feature>
<organism evidence="4 5">
    <name type="scientific">Slackia piriformis</name>
    <dbReference type="NCBI Taxonomy" id="626934"/>
    <lineage>
        <taxon>Bacteria</taxon>
        <taxon>Bacillati</taxon>
        <taxon>Actinomycetota</taxon>
        <taxon>Coriobacteriia</taxon>
        <taxon>Eggerthellales</taxon>
        <taxon>Eggerthellaceae</taxon>
        <taxon>Slackia</taxon>
    </lineage>
</organism>
<dbReference type="EMBL" id="JAGZSV010000093">
    <property type="protein sequence ID" value="MBS6940973.1"/>
    <property type="molecule type" value="Genomic_DNA"/>
</dbReference>
<accession>A0A943UYC6</accession>
<evidence type="ECO:0000256" key="2">
    <source>
        <dbReference type="SAM" id="Phobius"/>
    </source>
</evidence>
<reference evidence="4" key="1">
    <citation type="submission" date="2021-02" db="EMBL/GenBank/DDBJ databases">
        <title>Infant gut strain persistence is associated with maternal origin, phylogeny, and functional potential including surface adhesion and iron acquisition.</title>
        <authorList>
            <person name="Lou Y.C."/>
        </authorList>
    </citation>
    <scope>NUCLEOTIDE SEQUENCE</scope>
    <source>
        <strain evidence="4">L2_039_000G1_dasL2_039_000G1_concoct_11</strain>
    </source>
</reference>
<feature type="region of interest" description="Disordered" evidence="1">
    <location>
        <begin position="121"/>
        <end position="168"/>
    </location>
</feature>
<protein>
    <submittedName>
        <fullName evidence="4">Zinc ribbon domain-containing protein</fullName>
    </submittedName>
</protein>
<dbReference type="InterPro" id="IPR026870">
    <property type="entry name" value="Zinc_ribbon_dom"/>
</dbReference>
<keyword evidence="2" id="KW-0472">Membrane</keyword>
<keyword evidence="2" id="KW-1133">Transmembrane helix</keyword>
<dbReference type="Pfam" id="PF13240">
    <property type="entry name" value="Zn_Ribbon_1"/>
    <property type="match status" value="1"/>
</dbReference>
<gene>
    <name evidence="4" type="ORF">KH142_05755</name>
</gene>
<dbReference type="Proteomes" id="UP000727506">
    <property type="component" value="Unassembled WGS sequence"/>
</dbReference>
<name>A0A943UYC6_9ACTN</name>
<feature type="compositionally biased region" description="Basic and acidic residues" evidence="1">
    <location>
        <begin position="156"/>
        <end position="166"/>
    </location>
</feature>
<evidence type="ECO:0000313" key="4">
    <source>
        <dbReference type="EMBL" id="MBS6940973.1"/>
    </source>
</evidence>
<feature type="transmembrane region" description="Helical" evidence="2">
    <location>
        <begin position="89"/>
        <end position="111"/>
    </location>
</feature>
<proteinExistence type="predicted"/>
<evidence type="ECO:0000313" key="5">
    <source>
        <dbReference type="Proteomes" id="UP000727506"/>
    </source>
</evidence>
<dbReference type="AlphaFoldDB" id="A0A943UYC6"/>